<dbReference type="EMBL" id="JAHKPV010000001">
    <property type="protein sequence ID" value="MBU2873114.1"/>
    <property type="molecule type" value="Genomic_DNA"/>
</dbReference>
<dbReference type="InterPro" id="IPR010657">
    <property type="entry name" value="ImpA_N"/>
</dbReference>
<evidence type="ECO:0000313" key="4">
    <source>
        <dbReference type="Proteomes" id="UP000753376"/>
    </source>
</evidence>
<gene>
    <name evidence="3" type="primary">tssA</name>
    <name evidence="3" type="ORF">KO508_03750</name>
</gene>
<evidence type="ECO:0000259" key="2">
    <source>
        <dbReference type="Pfam" id="PF06812"/>
    </source>
</evidence>
<accession>A0ABS6A5S7</accession>
<comment type="caution">
    <text evidence="3">The sequence shown here is derived from an EMBL/GenBank/DDBJ whole genome shotgun (WGS) entry which is preliminary data.</text>
</comment>
<proteinExistence type="predicted"/>
<dbReference type="RefSeq" id="WP_216006966.1">
    <property type="nucleotide sequence ID" value="NZ_JAHKPV010000001.1"/>
</dbReference>
<reference evidence="3 4" key="1">
    <citation type="submission" date="2021-05" db="EMBL/GenBank/DDBJ databases">
        <title>Draft genomes of bacteria isolated from model marine particles.</title>
        <authorList>
            <person name="Datta M.S."/>
            <person name="Schwartzman J.A."/>
            <person name="Enke T.N."/>
            <person name="Saavedra J."/>
            <person name="Cermak N."/>
            <person name="Cordero O.X."/>
        </authorList>
    </citation>
    <scope>NUCLEOTIDE SEQUENCE [LARGE SCALE GENOMIC DNA]</scope>
    <source>
        <strain evidence="3 4">D2M19</strain>
    </source>
</reference>
<dbReference type="PANTHER" id="PTHR37951:SF1">
    <property type="entry name" value="TYPE VI SECRETION SYSTEM COMPONENT TSSA1"/>
    <property type="match status" value="1"/>
</dbReference>
<dbReference type="NCBIfam" id="TIGR03363">
    <property type="entry name" value="VI_chp_8"/>
    <property type="match status" value="1"/>
</dbReference>
<protein>
    <submittedName>
        <fullName evidence="3">Type VI secretion system protein TssA</fullName>
    </submittedName>
</protein>
<dbReference type="PANTHER" id="PTHR37951">
    <property type="entry name" value="CYTOPLASMIC PROTEIN-RELATED"/>
    <property type="match status" value="1"/>
</dbReference>
<feature type="domain" description="ImpA N-terminal" evidence="2">
    <location>
        <begin position="15"/>
        <end position="142"/>
    </location>
</feature>
<dbReference type="Pfam" id="PF06812">
    <property type="entry name" value="ImpA_N"/>
    <property type="match status" value="1"/>
</dbReference>
<evidence type="ECO:0000313" key="3">
    <source>
        <dbReference type="EMBL" id="MBU2873114.1"/>
    </source>
</evidence>
<organism evidence="3 4">
    <name type="scientific">Marinobacter salexigens</name>
    <dbReference type="NCBI Taxonomy" id="1925763"/>
    <lineage>
        <taxon>Bacteria</taxon>
        <taxon>Pseudomonadati</taxon>
        <taxon>Pseudomonadota</taxon>
        <taxon>Gammaproteobacteria</taxon>
        <taxon>Pseudomonadales</taxon>
        <taxon>Marinobacteraceae</taxon>
        <taxon>Marinobacter</taxon>
    </lineage>
</organism>
<name>A0ABS6A5S7_9GAMM</name>
<feature type="region of interest" description="Disordered" evidence="1">
    <location>
        <begin position="280"/>
        <end position="300"/>
    </location>
</feature>
<dbReference type="Proteomes" id="UP000753376">
    <property type="component" value="Unassembled WGS sequence"/>
</dbReference>
<dbReference type="InterPro" id="IPR017740">
    <property type="entry name" value="TssA-like"/>
</dbReference>
<keyword evidence="4" id="KW-1185">Reference proteome</keyword>
<evidence type="ECO:0000256" key="1">
    <source>
        <dbReference type="SAM" id="MobiDB-lite"/>
    </source>
</evidence>
<sequence>MTHEANRLFPLETLLADISPELPCGDDTREDSSPVSPYFTLKDLRNQARAIERQVLIGEEPPQTPQWRQLLDEIPAVLENRSKDLEYVAWLIEALCREKGFEGLAEGFELARELIDLHWENLYPQPDEEGLDTRIAPLVGLNGTDGEGTLIKPIISVPLFFDGDGVTCYAAWHAEQATEVARLDESKAESRIRSGAMSPDLLATAVQETPTEHLVQTRHALERAHSEFRALSDAMDRAMGGDPQPTTNISKALDRCLIMLNHNAGERIDRYLEAQQQELHVSADPDTPNEDGSPNTTAKPAGIDTVRVAIESRKEALEQLRRLSDFFLKTEPHSPVSYAILRAVRWSELSLPELMDELISDSGARDGFFKLTGVPAPEQQE</sequence>